<dbReference type="InterPro" id="IPR029058">
    <property type="entry name" value="AB_hydrolase_fold"/>
</dbReference>
<dbReference type="Pfam" id="PF26363">
    <property type="entry name" value="Phospholipase-like"/>
    <property type="match status" value="1"/>
</dbReference>
<proteinExistence type="predicted"/>
<protein>
    <submittedName>
        <fullName evidence="2">DUF2974 domain-containing protein</fullName>
    </submittedName>
</protein>
<feature type="chain" id="PRO_5045296628" evidence="1">
    <location>
        <begin position="19"/>
        <end position="289"/>
    </location>
</feature>
<dbReference type="SUPFAM" id="SSF53474">
    <property type="entry name" value="alpha/beta-Hydrolases"/>
    <property type="match status" value="1"/>
</dbReference>
<accession>A0ABV5AAH6</accession>
<reference evidence="2 3" key="1">
    <citation type="journal article" date="2024" name="Int. J. Mol. Sci.">
        <title>Exploration of Alicyclobacillus spp. Genome in Search of Antibiotic Resistance.</title>
        <authorList>
            <person name="Bucka-Kolendo J."/>
            <person name="Kiousi D.E."/>
            <person name="Dekowska A."/>
            <person name="Mikolajczuk-Szczyrba A."/>
            <person name="Karadedos D.M."/>
            <person name="Michael P."/>
            <person name="Galanis A."/>
            <person name="Sokolowska B."/>
        </authorList>
    </citation>
    <scope>NUCLEOTIDE SEQUENCE [LARGE SCALE GENOMIC DNA]</scope>
    <source>
        <strain evidence="2 3">KKP 3000</strain>
    </source>
</reference>
<gene>
    <name evidence="2" type="ORF">KKP3000_002259</name>
</gene>
<keyword evidence="1" id="KW-0732">Signal</keyword>
<evidence type="ECO:0000313" key="3">
    <source>
        <dbReference type="Proteomes" id="UP001579974"/>
    </source>
</evidence>
<comment type="caution">
    <text evidence="2">The sequence shown here is derived from an EMBL/GenBank/DDBJ whole genome shotgun (WGS) entry which is preliminary data.</text>
</comment>
<dbReference type="Proteomes" id="UP001579974">
    <property type="component" value="Unassembled WGS sequence"/>
</dbReference>
<sequence>MIVAVLCLASARFINVNAVVMSSPSPVLQHKSENPGVTDGVYDGVLMKMTDISYSNLDAYVGDTLGQIGVFTESGTGPSGIYQQIRKVNGLDWHLSSGQADQKFFSDLNNWKIVDVENREPSDGFYAVAFEQGNTVVIAYRGTDDVQDLVSDAGIYLDIQSSVAQLRLAQQFASNVRKSLPSGSYHVIFTGHSIGGWMAQQLYLDEVGNTNSWQAVSATVFNSIGTGFRPNSIDGFNVKDYHLQGDIFSHFGTSLGQEIDVPNKLANESVYDKHQMYNFYGYFYPVQQN</sequence>
<dbReference type="EMBL" id="JBDXSU010000002">
    <property type="protein sequence ID" value="MFB5189259.1"/>
    <property type="molecule type" value="Genomic_DNA"/>
</dbReference>
<evidence type="ECO:0000256" key="1">
    <source>
        <dbReference type="SAM" id="SignalP"/>
    </source>
</evidence>
<organism evidence="2 3">
    <name type="scientific">Alicyclobacillus fastidiosus</name>
    <dbReference type="NCBI Taxonomy" id="392011"/>
    <lineage>
        <taxon>Bacteria</taxon>
        <taxon>Bacillati</taxon>
        <taxon>Bacillota</taxon>
        <taxon>Bacilli</taxon>
        <taxon>Bacillales</taxon>
        <taxon>Alicyclobacillaceae</taxon>
        <taxon>Alicyclobacillus</taxon>
    </lineage>
</organism>
<feature type="signal peptide" evidence="1">
    <location>
        <begin position="1"/>
        <end position="18"/>
    </location>
</feature>
<name>A0ABV5AAH6_9BACL</name>
<keyword evidence="3" id="KW-1185">Reference proteome</keyword>
<dbReference type="Gene3D" id="3.40.50.1820">
    <property type="entry name" value="alpha/beta hydrolase"/>
    <property type="match status" value="1"/>
</dbReference>
<dbReference type="RefSeq" id="WP_275472597.1">
    <property type="nucleotide sequence ID" value="NZ_CP162940.1"/>
</dbReference>
<evidence type="ECO:0000313" key="2">
    <source>
        <dbReference type="EMBL" id="MFB5189259.1"/>
    </source>
</evidence>